<dbReference type="SUPFAM" id="SSF56601">
    <property type="entry name" value="beta-lactamase/transpeptidase-like"/>
    <property type="match status" value="1"/>
</dbReference>
<dbReference type="InterPro" id="IPR012338">
    <property type="entry name" value="Beta-lactam/transpept-like"/>
</dbReference>
<dbReference type="EC" id="3.1.1.103" evidence="3"/>
<proteinExistence type="predicted"/>
<feature type="signal peptide" evidence="1">
    <location>
        <begin position="1"/>
        <end position="18"/>
    </location>
</feature>
<dbReference type="PANTHER" id="PTHR46825">
    <property type="entry name" value="D-ALANYL-D-ALANINE-CARBOXYPEPTIDASE/ENDOPEPTIDASE AMPH"/>
    <property type="match status" value="1"/>
</dbReference>
<accession>A0ABZ2YUF2</accession>
<name>A0ABZ2YUF2_9BACT</name>
<evidence type="ECO:0000256" key="1">
    <source>
        <dbReference type="SAM" id="SignalP"/>
    </source>
</evidence>
<protein>
    <submittedName>
        <fullName evidence="3">Serine hydrolase domain-containing protein</fullName>
        <ecNumber evidence="3">3.1.1.103</ecNumber>
    </submittedName>
</protein>
<dbReference type="PANTHER" id="PTHR46825:SF12">
    <property type="entry name" value="PENICILLIN-BINDING PROTEIN 4"/>
    <property type="match status" value="1"/>
</dbReference>
<reference evidence="4" key="1">
    <citation type="submission" date="2024-03" db="EMBL/GenBank/DDBJ databases">
        <title>Chitinophaga horti sp. nov., isolated from garden soil.</title>
        <authorList>
            <person name="Lee D.S."/>
            <person name="Han D.M."/>
            <person name="Baek J.H."/>
            <person name="Choi D.G."/>
            <person name="Jeon J.H."/>
            <person name="Jeon C.O."/>
        </authorList>
    </citation>
    <scope>NUCLEOTIDE SEQUENCE [LARGE SCALE GENOMIC DNA]</scope>
    <source>
        <strain evidence="4">GPA1</strain>
    </source>
</reference>
<dbReference type="InterPro" id="IPR050491">
    <property type="entry name" value="AmpC-like"/>
</dbReference>
<evidence type="ECO:0000259" key="2">
    <source>
        <dbReference type="Pfam" id="PF00144"/>
    </source>
</evidence>
<keyword evidence="4" id="KW-1185">Reference proteome</keyword>
<evidence type="ECO:0000313" key="4">
    <source>
        <dbReference type="Proteomes" id="UP001485459"/>
    </source>
</evidence>
<gene>
    <name evidence="3" type="ORF">WJU16_08845</name>
</gene>
<feature type="domain" description="Beta-lactamase-related" evidence="2">
    <location>
        <begin position="48"/>
        <end position="356"/>
    </location>
</feature>
<keyword evidence="1" id="KW-0732">Signal</keyword>
<keyword evidence="3" id="KW-0378">Hydrolase</keyword>
<organism evidence="3 4">
    <name type="scientific">Chitinophaga pollutisoli</name>
    <dbReference type="NCBI Taxonomy" id="3133966"/>
    <lineage>
        <taxon>Bacteria</taxon>
        <taxon>Pseudomonadati</taxon>
        <taxon>Bacteroidota</taxon>
        <taxon>Chitinophagia</taxon>
        <taxon>Chitinophagales</taxon>
        <taxon>Chitinophagaceae</taxon>
        <taxon>Chitinophaga</taxon>
    </lineage>
</organism>
<dbReference type="GO" id="GO:0016787">
    <property type="term" value="F:hydrolase activity"/>
    <property type="evidence" value="ECO:0007669"/>
    <property type="project" value="UniProtKB-KW"/>
</dbReference>
<evidence type="ECO:0000313" key="3">
    <source>
        <dbReference type="EMBL" id="WZN43139.1"/>
    </source>
</evidence>
<sequence>MKTLFPLICLFFPLTLLAQSPGDNQRRVENGLMPWVQFKDQPAMRFSIEERLKALEIPGVTIAVIRDYKVEWAKGYGWADKEEKRPVTTETLFQAASISKSLNGVAILKLVQDGRLKLDEDINTYLKTWHPDSSKGTITLAHLLSHTAGLTIHGFPGYETTDKLPTTEQILMGQKPANTSEVKPFAAPGEMMQYSGGGTTVSQLILTTITGEPYEQYLQREVLNPMGMTQSFYNQPPPAGKASLLATAYENDGSRVKGNYHVYPEQGAAGLWTNPSDLAKYIIETQLSKAGKSAKVLSPEMTAKRLTPYLDKQSALGVFINADGRWFSHNGGNWGFACTYSGSMEGGNGFVVMTNVSNHLIIDEIVRAISTVYGWKDFQDTEKFPLLSSIPDSLIRRYTGTYVRQSPKTTIEIRASGKGLNAIVEKGQPYQMYFTQADKFVLTEQPAMWTLAGDTLKMFNGRREAIFLREKP</sequence>
<dbReference type="Proteomes" id="UP001485459">
    <property type="component" value="Chromosome"/>
</dbReference>
<dbReference type="InterPro" id="IPR001466">
    <property type="entry name" value="Beta-lactam-related"/>
</dbReference>
<dbReference type="Pfam" id="PF00144">
    <property type="entry name" value="Beta-lactamase"/>
    <property type="match status" value="1"/>
</dbReference>
<dbReference type="Gene3D" id="3.40.710.10">
    <property type="entry name" value="DD-peptidase/beta-lactamase superfamily"/>
    <property type="match status" value="1"/>
</dbReference>
<dbReference type="RefSeq" id="WP_341837958.1">
    <property type="nucleotide sequence ID" value="NZ_CP149822.1"/>
</dbReference>
<dbReference type="EMBL" id="CP149822">
    <property type="protein sequence ID" value="WZN43139.1"/>
    <property type="molecule type" value="Genomic_DNA"/>
</dbReference>
<feature type="chain" id="PRO_5046724614" evidence="1">
    <location>
        <begin position="19"/>
        <end position="472"/>
    </location>
</feature>